<dbReference type="PANTHER" id="PTHR31744">
    <property type="entry name" value="PROTEIN CUP-SHAPED COTYLEDON 2-RELATED"/>
    <property type="match status" value="1"/>
</dbReference>
<keyword evidence="8" id="KW-1185">Reference proteome</keyword>
<keyword evidence="3" id="KW-0804">Transcription</keyword>
<evidence type="ECO:0000256" key="4">
    <source>
        <dbReference type="ARBA" id="ARBA00023242"/>
    </source>
</evidence>
<evidence type="ECO:0000259" key="6">
    <source>
        <dbReference type="PROSITE" id="PS51005"/>
    </source>
</evidence>
<dbReference type="Pfam" id="PF02365">
    <property type="entry name" value="NAM"/>
    <property type="match status" value="1"/>
</dbReference>
<evidence type="ECO:0000256" key="5">
    <source>
        <dbReference type="SAM" id="MobiDB-lite"/>
    </source>
</evidence>
<keyword evidence="2" id="KW-0238">DNA-binding</keyword>
<comment type="caution">
    <text evidence="7">The sequence shown here is derived from an EMBL/GenBank/DDBJ whole genome shotgun (WGS) entry which is preliminary data.</text>
</comment>
<evidence type="ECO:0000313" key="7">
    <source>
        <dbReference type="EMBL" id="KAE8661868.1"/>
    </source>
</evidence>
<dbReference type="EMBL" id="VEPZ02001718">
    <property type="protein sequence ID" value="KAE8661868.1"/>
    <property type="molecule type" value="Genomic_DNA"/>
</dbReference>
<dbReference type="GO" id="GO:0006355">
    <property type="term" value="P:regulation of DNA-templated transcription"/>
    <property type="evidence" value="ECO:0007669"/>
    <property type="project" value="InterPro"/>
</dbReference>
<feature type="domain" description="NAC" evidence="6">
    <location>
        <begin position="1"/>
        <end position="103"/>
    </location>
</feature>
<keyword evidence="4" id="KW-0539">Nucleus</keyword>
<proteinExistence type="predicted"/>
<protein>
    <submittedName>
        <fullName evidence="7">Non-intrinsic ABC protein 6 isoform 1</fullName>
    </submittedName>
</protein>
<accession>A0A6A2WNT1</accession>
<dbReference type="SUPFAM" id="SSF101941">
    <property type="entry name" value="NAC domain"/>
    <property type="match status" value="1"/>
</dbReference>
<dbReference type="InterPro" id="IPR036093">
    <property type="entry name" value="NAC_dom_sf"/>
</dbReference>
<feature type="region of interest" description="Disordered" evidence="5">
    <location>
        <begin position="136"/>
        <end position="162"/>
    </location>
</feature>
<dbReference type="Gene3D" id="2.170.150.80">
    <property type="entry name" value="NAC domain"/>
    <property type="match status" value="1"/>
</dbReference>
<sequence length="267" mass="29506">MNSFRVLQRSRSFRNGIWNGSFSVRGIGSVHTKAGYWKATGKDRKVVCQSSVSGYRKTLVFYSGRAPLGDRTAWIMHEYRLADETSRGSTNQGAFALCPVVKRNELKASDAPGEPEAKGVGSSSTGVELTVTRTYNQPLSNSGDISCPPSYPNQTSNYSSRGTSPCEVTLVPPFEPVSVNTEPGSVWGSPDLIFYSSKDYPQTKFSPSSSYSNFREIEYDDLGRICCMSPYSGHANYIDFYGNEANDPSGLFDYMNPFLKKGRRRSC</sequence>
<evidence type="ECO:0000256" key="3">
    <source>
        <dbReference type="ARBA" id="ARBA00023163"/>
    </source>
</evidence>
<evidence type="ECO:0000313" key="8">
    <source>
        <dbReference type="Proteomes" id="UP000436088"/>
    </source>
</evidence>
<feature type="compositionally biased region" description="Polar residues" evidence="5">
    <location>
        <begin position="152"/>
        <end position="162"/>
    </location>
</feature>
<dbReference type="PROSITE" id="PS51005">
    <property type="entry name" value="NAC"/>
    <property type="match status" value="1"/>
</dbReference>
<name>A0A6A2WNT1_HIBSY</name>
<dbReference type="AlphaFoldDB" id="A0A6A2WNT1"/>
<reference evidence="7" key="1">
    <citation type="submission" date="2019-09" db="EMBL/GenBank/DDBJ databases">
        <title>Draft genome information of white flower Hibiscus syriacus.</title>
        <authorList>
            <person name="Kim Y.-M."/>
        </authorList>
    </citation>
    <scope>NUCLEOTIDE SEQUENCE [LARGE SCALE GENOMIC DNA]</scope>
    <source>
        <strain evidence="7">YM2019G1</strain>
    </source>
</reference>
<keyword evidence="1" id="KW-0805">Transcription regulation</keyword>
<evidence type="ECO:0000256" key="2">
    <source>
        <dbReference type="ARBA" id="ARBA00023125"/>
    </source>
</evidence>
<dbReference type="PANTHER" id="PTHR31744:SF208">
    <property type="entry name" value="(WILD MALAYSIAN BANANA) HYPOTHETICAL PROTEIN"/>
    <property type="match status" value="1"/>
</dbReference>
<dbReference type="GO" id="GO:0003677">
    <property type="term" value="F:DNA binding"/>
    <property type="evidence" value="ECO:0007669"/>
    <property type="project" value="UniProtKB-KW"/>
</dbReference>
<dbReference type="Proteomes" id="UP000436088">
    <property type="component" value="Unassembled WGS sequence"/>
</dbReference>
<gene>
    <name evidence="7" type="ORF">F3Y22_tig00113722pilonHSYRG00212</name>
</gene>
<organism evidence="7 8">
    <name type="scientific">Hibiscus syriacus</name>
    <name type="common">Rose of Sharon</name>
    <dbReference type="NCBI Taxonomy" id="106335"/>
    <lineage>
        <taxon>Eukaryota</taxon>
        <taxon>Viridiplantae</taxon>
        <taxon>Streptophyta</taxon>
        <taxon>Embryophyta</taxon>
        <taxon>Tracheophyta</taxon>
        <taxon>Spermatophyta</taxon>
        <taxon>Magnoliopsida</taxon>
        <taxon>eudicotyledons</taxon>
        <taxon>Gunneridae</taxon>
        <taxon>Pentapetalae</taxon>
        <taxon>rosids</taxon>
        <taxon>malvids</taxon>
        <taxon>Malvales</taxon>
        <taxon>Malvaceae</taxon>
        <taxon>Malvoideae</taxon>
        <taxon>Hibiscus</taxon>
    </lineage>
</organism>
<evidence type="ECO:0000256" key="1">
    <source>
        <dbReference type="ARBA" id="ARBA00023015"/>
    </source>
</evidence>
<dbReference type="InterPro" id="IPR003441">
    <property type="entry name" value="NAC-dom"/>
</dbReference>